<comment type="caution">
    <text evidence="1">The sequence shown here is derived from an EMBL/GenBank/DDBJ whole genome shotgun (WGS) entry which is preliminary data.</text>
</comment>
<organism evidence="1 2">
    <name type="scientific">Lederbergia ruris</name>
    <dbReference type="NCBI Taxonomy" id="217495"/>
    <lineage>
        <taxon>Bacteria</taxon>
        <taxon>Bacillati</taxon>
        <taxon>Bacillota</taxon>
        <taxon>Bacilli</taxon>
        <taxon>Bacillales</taxon>
        <taxon>Bacillaceae</taxon>
        <taxon>Lederbergia</taxon>
    </lineage>
</organism>
<protein>
    <recommendedName>
        <fullName evidence="3">Transposase</fullName>
    </recommendedName>
</protein>
<proteinExistence type="predicted"/>
<gene>
    <name evidence="1" type="ORF">J8TS2_13090</name>
</gene>
<evidence type="ECO:0000313" key="1">
    <source>
        <dbReference type="EMBL" id="GIN56990.1"/>
    </source>
</evidence>
<dbReference type="EMBL" id="BORB01000008">
    <property type="protein sequence ID" value="GIN56990.1"/>
    <property type="molecule type" value="Genomic_DNA"/>
</dbReference>
<evidence type="ECO:0000313" key="2">
    <source>
        <dbReference type="Proteomes" id="UP000679950"/>
    </source>
</evidence>
<name>A0ABQ4KG85_9BACI</name>
<accession>A0ABQ4KG85</accession>
<reference evidence="1 2" key="1">
    <citation type="submission" date="2021-03" db="EMBL/GenBank/DDBJ databases">
        <title>Antimicrobial resistance genes in bacteria isolated from Japanese honey, and their potential for conferring macrolide and lincosamide resistance in the American foulbrood pathogen Paenibacillus larvae.</title>
        <authorList>
            <person name="Okamoto M."/>
            <person name="Kumagai M."/>
            <person name="Kanamori H."/>
            <person name="Takamatsu D."/>
        </authorList>
    </citation>
    <scope>NUCLEOTIDE SEQUENCE [LARGE SCALE GENOMIC DNA]</scope>
    <source>
        <strain evidence="1 2">J8TS2</strain>
    </source>
</reference>
<sequence>MERTMHPVPPTLKPFIDEWREEGKKLGIAKGKAEGKAEGKKEIAMAMLKKGFSFKEIMEFTNLTEKELEDLKDQV</sequence>
<dbReference type="Proteomes" id="UP000679950">
    <property type="component" value="Unassembled WGS sequence"/>
</dbReference>
<evidence type="ECO:0008006" key="3">
    <source>
        <dbReference type="Google" id="ProtNLM"/>
    </source>
</evidence>
<dbReference type="RefSeq" id="WP_212965871.1">
    <property type="nucleotide sequence ID" value="NZ_BORB01000008.1"/>
</dbReference>
<keyword evidence="2" id="KW-1185">Reference proteome</keyword>